<dbReference type="Proteomes" id="UP001596472">
    <property type="component" value="Unassembled WGS sequence"/>
</dbReference>
<dbReference type="EMBL" id="JBHTBS010000003">
    <property type="protein sequence ID" value="MFC7337313.1"/>
    <property type="molecule type" value="Genomic_DNA"/>
</dbReference>
<feature type="region of interest" description="Disordered" evidence="1">
    <location>
        <begin position="64"/>
        <end position="83"/>
    </location>
</feature>
<evidence type="ECO:0000313" key="3">
    <source>
        <dbReference type="EMBL" id="MFC7337313.1"/>
    </source>
</evidence>
<feature type="transmembrane region" description="Helical" evidence="2">
    <location>
        <begin position="39"/>
        <end position="57"/>
    </location>
</feature>
<dbReference type="RefSeq" id="WP_379711477.1">
    <property type="nucleotide sequence ID" value="NZ_JBHTBS010000003.1"/>
</dbReference>
<keyword evidence="2" id="KW-1133">Transmembrane helix</keyword>
<evidence type="ECO:0000256" key="1">
    <source>
        <dbReference type="SAM" id="MobiDB-lite"/>
    </source>
</evidence>
<reference evidence="4" key="1">
    <citation type="journal article" date="2019" name="Int. J. Syst. Evol. Microbiol.">
        <title>The Global Catalogue of Microorganisms (GCM) 10K type strain sequencing project: providing services to taxonomists for standard genome sequencing and annotation.</title>
        <authorList>
            <consortium name="The Broad Institute Genomics Platform"/>
            <consortium name="The Broad Institute Genome Sequencing Center for Infectious Disease"/>
            <person name="Wu L."/>
            <person name="Ma J."/>
        </authorList>
    </citation>
    <scope>NUCLEOTIDE SEQUENCE [LARGE SCALE GENOMIC DNA]</scope>
    <source>
        <strain evidence="4">CGMCC 4.1467</strain>
    </source>
</reference>
<name>A0ABW2L6P5_9BACT</name>
<protein>
    <submittedName>
        <fullName evidence="3">Uncharacterized protein</fullName>
    </submittedName>
</protein>
<keyword evidence="4" id="KW-1185">Reference proteome</keyword>
<organism evidence="3 4">
    <name type="scientific">Haloferula chungangensis</name>
    <dbReference type="NCBI Taxonomy" id="1048331"/>
    <lineage>
        <taxon>Bacteria</taxon>
        <taxon>Pseudomonadati</taxon>
        <taxon>Verrucomicrobiota</taxon>
        <taxon>Verrucomicrobiia</taxon>
        <taxon>Verrucomicrobiales</taxon>
        <taxon>Verrucomicrobiaceae</taxon>
        <taxon>Haloferula</taxon>
    </lineage>
</organism>
<keyword evidence="2" id="KW-0812">Transmembrane</keyword>
<evidence type="ECO:0000256" key="2">
    <source>
        <dbReference type="SAM" id="Phobius"/>
    </source>
</evidence>
<evidence type="ECO:0000313" key="4">
    <source>
        <dbReference type="Proteomes" id="UP001596472"/>
    </source>
</evidence>
<feature type="compositionally biased region" description="Basic and acidic residues" evidence="1">
    <location>
        <begin position="64"/>
        <end position="73"/>
    </location>
</feature>
<comment type="caution">
    <text evidence="3">The sequence shown here is derived from an EMBL/GenBank/DDBJ whole genome shotgun (WGS) entry which is preliminary data.</text>
</comment>
<feature type="compositionally biased region" description="Acidic residues" evidence="1">
    <location>
        <begin position="74"/>
        <end position="83"/>
    </location>
</feature>
<accession>A0ABW2L6P5</accession>
<keyword evidence="2" id="KW-0472">Membrane</keyword>
<gene>
    <name evidence="3" type="ORF">ACFQY0_09015</name>
</gene>
<sequence>MTPRSIKRRAMHYIHPSSNSLLDRTRETIGNVDISTRSLVMISLVASIGAGVTYYLLSRHSAERRLEPRREDSYLDETEEELE</sequence>
<proteinExistence type="predicted"/>